<feature type="transmembrane region" description="Helical" evidence="2">
    <location>
        <begin position="172"/>
        <end position="189"/>
    </location>
</feature>
<keyword evidence="2" id="KW-1133">Transmembrane helix</keyword>
<organism evidence="3">
    <name type="scientific">Tanacetum cinerariifolium</name>
    <name type="common">Dalmatian daisy</name>
    <name type="synonym">Chrysanthemum cinerariifolium</name>
    <dbReference type="NCBI Taxonomy" id="118510"/>
    <lineage>
        <taxon>Eukaryota</taxon>
        <taxon>Viridiplantae</taxon>
        <taxon>Streptophyta</taxon>
        <taxon>Embryophyta</taxon>
        <taxon>Tracheophyta</taxon>
        <taxon>Spermatophyta</taxon>
        <taxon>Magnoliopsida</taxon>
        <taxon>eudicotyledons</taxon>
        <taxon>Gunneridae</taxon>
        <taxon>Pentapetalae</taxon>
        <taxon>asterids</taxon>
        <taxon>campanulids</taxon>
        <taxon>Asterales</taxon>
        <taxon>Asteraceae</taxon>
        <taxon>Asteroideae</taxon>
        <taxon>Anthemideae</taxon>
        <taxon>Anthemidinae</taxon>
        <taxon>Tanacetum</taxon>
    </lineage>
</organism>
<dbReference type="PANTHER" id="PTHR33269">
    <property type="entry name" value="NADH-UBIQUINONE OXIDOREDUCTASE CHAIN 6"/>
    <property type="match status" value="1"/>
</dbReference>
<dbReference type="PANTHER" id="PTHR33269:SF17">
    <property type="entry name" value="NADH-UBIQUINONE OXIDOREDUCTASE CHAIN 6"/>
    <property type="match status" value="1"/>
</dbReference>
<keyword evidence="2" id="KW-0472">Membrane</keyword>
<feature type="region of interest" description="Disordered" evidence="1">
    <location>
        <begin position="346"/>
        <end position="365"/>
    </location>
</feature>
<evidence type="ECO:0000313" key="3">
    <source>
        <dbReference type="EMBL" id="GEU35255.1"/>
    </source>
</evidence>
<dbReference type="EMBL" id="BKCJ010000670">
    <property type="protein sequence ID" value="GEU35255.1"/>
    <property type="molecule type" value="Genomic_DNA"/>
</dbReference>
<feature type="transmembrane region" description="Helical" evidence="2">
    <location>
        <begin position="129"/>
        <end position="151"/>
    </location>
</feature>
<gene>
    <name evidence="3" type="ORF">Tci_007233</name>
</gene>
<protein>
    <submittedName>
        <fullName evidence="3">NADH dehydrogenase subunit 6, mitochondrial</fullName>
    </submittedName>
</protein>
<evidence type="ECO:0000256" key="2">
    <source>
        <dbReference type="SAM" id="Phobius"/>
    </source>
</evidence>
<reference evidence="3" key="1">
    <citation type="journal article" date="2019" name="Sci. Rep.">
        <title>Draft genome of Tanacetum cinerariifolium, the natural source of mosquito coil.</title>
        <authorList>
            <person name="Yamashiro T."/>
            <person name="Shiraishi A."/>
            <person name="Satake H."/>
            <person name="Nakayama K."/>
        </authorList>
    </citation>
    <scope>NUCLEOTIDE SEQUENCE</scope>
</reference>
<name>A0A6L2JH91_TANCI</name>
<keyword evidence="2" id="KW-0812">Transmembrane</keyword>
<proteinExistence type="predicted"/>
<comment type="caution">
    <text evidence="3">The sequence shown here is derived from an EMBL/GenBank/DDBJ whole genome shotgun (WGS) entry which is preliminary data.</text>
</comment>
<sequence length="415" mass="46471">MCFYDSLNGDQNLCAVEESKAKDEDNVEDKSYTGKENFMTWAKAALMTFSEDMLIRLHDDSQSKVFYYAIFISSITGLGDSEWVREVLGLSLNVGLEALAESLNIPEGSQDKDSLKMLTELLRSQSMKVLALLVGSLVIVVMKNEGVLLHFHDMGKDHGMRKRKKREGRRTMILSVLSSLALVSGLMVVRAKNLVHSILFPFPVFRNTSDPLYDVLVEPMGYDVMLLEYHGIEYPRLTEALEKVISAFQAVKGGEAFNIMMKETIREGPTLLVSLIRGDLLNASVVQSSTADGDPSMLSPIITSNYIYESRLPDVVLRLGDLVASSCFNGRSRGLQRDIHAKKKGLQPQGVASVPDNRSSSTKKFPCSQRKLKRKLELEKRRYCRTRDLLASSADVCRLVILAFIDQRKTTPILF</sequence>
<accession>A0A6L2JH91</accession>
<evidence type="ECO:0000256" key="1">
    <source>
        <dbReference type="SAM" id="MobiDB-lite"/>
    </source>
</evidence>
<dbReference type="AlphaFoldDB" id="A0A6L2JH91"/>